<evidence type="ECO:0000256" key="1">
    <source>
        <dbReference type="SAM" id="Phobius"/>
    </source>
</evidence>
<keyword evidence="1" id="KW-0812">Transmembrane</keyword>
<proteinExistence type="predicted"/>
<evidence type="ECO:0000313" key="2">
    <source>
        <dbReference type="EMBL" id="MBA4647527.1"/>
    </source>
</evidence>
<name>A0A7C9DQJ4_OPUST</name>
<sequence>MILTTFACLAYRLIAPVCISSWAIVRWVCHHASLAKADQDHSHILLTFSYLEQLWSSSCYWKCIFLLFGINSYDQACFYLTVLYNVLVCLFFFSLPESRGAMHLWKGFVTD</sequence>
<protein>
    <submittedName>
        <fullName evidence="2">Uncharacterized protein</fullName>
    </submittedName>
</protein>
<dbReference type="EMBL" id="GISG01150823">
    <property type="protein sequence ID" value="MBA4647526.1"/>
    <property type="molecule type" value="Transcribed_RNA"/>
</dbReference>
<dbReference type="EMBL" id="GISG01150824">
    <property type="protein sequence ID" value="MBA4647527.1"/>
    <property type="molecule type" value="Transcribed_RNA"/>
</dbReference>
<feature type="transmembrane region" description="Helical" evidence="1">
    <location>
        <begin position="76"/>
        <end position="95"/>
    </location>
</feature>
<accession>A0A7C9DQJ4</accession>
<reference evidence="2" key="2">
    <citation type="submission" date="2020-07" db="EMBL/GenBank/DDBJ databases">
        <authorList>
            <person name="Vera ALvarez R."/>
            <person name="Arias-Moreno D.M."/>
            <person name="Jimenez-Jacinto V."/>
            <person name="Jimenez-Bremont J.F."/>
            <person name="Swaminathan K."/>
            <person name="Moose S.P."/>
            <person name="Guerrero-Gonzalez M.L."/>
            <person name="Marino-Ramirez L."/>
            <person name="Landsman D."/>
            <person name="Rodriguez-Kessler M."/>
            <person name="Delgado-Sanchez P."/>
        </authorList>
    </citation>
    <scope>NUCLEOTIDE SEQUENCE</scope>
    <source>
        <tissue evidence="2">Cladode</tissue>
    </source>
</reference>
<organism evidence="2">
    <name type="scientific">Opuntia streptacantha</name>
    <name type="common">Prickly pear cactus</name>
    <name type="synonym">Opuntia cardona</name>
    <dbReference type="NCBI Taxonomy" id="393608"/>
    <lineage>
        <taxon>Eukaryota</taxon>
        <taxon>Viridiplantae</taxon>
        <taxon>Streptophyta</taxon>
        <taxon>Embryophyta</taxon>
        <taxon>Tracheophyta</taxon>
        <taxon>Spermatophyta</taxon>
        <taxon>Magnoliopsida</taxon>
        <taxon>eudicotyledons</taxon>
        <taxon>Gunneridae</taxon>
        <taxon>Pentapetalae</taxon>
        <taxon>Caryophyllales</taxon>
        <taxon>Cactineae</taxon>
        <taxon>Cactaceae</taxon>
        <taxon>Opuntioideae</taxon>
        <taxon>Opuntia</taxon>
    </lineage>
</organism>
<keyword evidence="1" id="KW-0472">Membrane</keyword>
<reference evidence="2" key="1">
    <citation type="journal article" date="2013" name="J. Plant Res.">
        <title>Effect of fungi and light on seed germination of three Opuntia species from semiarid lands of central Mexico.</title>
        <authorList>
            <person name="Delgado-Sanchez P."/>
            <person name="Jimenez-Bremont J.F."/>
            <person name="Guerrero-Gonzalez Mde L."/>
            <person name="Flores J."/>
        </authorList>
    </citation>
    <scope>NUCLEOTIDE SEQUENCE</scope>
    <source>
        <tissue evidence="2">Cladode</tissue>
    </source>
</reference>
<dbReference type="AlphaFoldDB" id="A0A7C9DQJ4"/>
<keyword evidence="1" id="KW-1133">Transmembrane helix</keyword>